<sequence length="120" mass="12955">MKAVPCILYEPTVPLNCCQQHNLCRACYVIMCAFNRIIHRSQPTEETPLQPVAAPKVTENVVTENGDNGSDVKASLMQNEQPTPANSPLDGAAEPKDVIKPDDVAVAVDNQASTVEETHA</sequence>
<dbReference type="Ensembl" id="ENSCINT00000033401.1">
    <property type="protein sequence ID" value="ENSCINP00000034910.1"/>
    <property type="gene ID" value="ENSCING00000022586.1"/>
</dbReference>
<feature type="region of interest" description="Disordered" evidence="1">
    <location>
        <begin position="43"/>
        <end position="99"/>
    </location>
</feature>
<name>H2XZ26_CIOIN</name>
<proteinExistence type="predicted"/>
<dbReference type="InParanoid" id="H2XZ26"/>
<keyword evidence="3" id="KW-1185">Reference proteome</keyword>
<feature type="compositionally biased region" description="Polar residues" evidence="1">
    <location>
        <begin position="76"/>
        <end position="86"/>
    </location>
</feature>
<dbReference type="AlphaFoldDB" id="H2XZ26"/>
<organism evidence="2 3">
    <name type="scientific">Ciona intestinalis</name>
    <name type="common">Transparent sea squirt</name>
    <name type="synonym">Ascidia intestinalis</name>
    <dbReference type="NCBI Taxonomy" id="7719"/>
    <lineage>
        <taxon>Eukaryota</taxon>
        <taxon>Metazoa</taxon>
        <taxon>Chordata</taxon>
        <taxon>Tunicata</taxon>
        <taxon>Ascidiacea</taxon>
        <taxon>Phlebobranchia</taxon>
        <taxon>Cionidae</taxon>
        <taxon>Ciona</taxon>
    </lineage>
</organism>
<reference evidence="2" key="3">
    <citation type="submission" date="2025-08" db="UniProtKB">
        <authorList>
            <consortium name="Ensembl"/>
        </authorList>
    </citation>
    <scope>IDENTIFICATION</scope>
</reference>
<evidence type="ECO:0000313" key="2">
    <source>
        <dbReference type="Ensembl" id="ENSCINP00000034910.1"/>
    </source>
</evidence>
<evidence type="ECO:0000256" key="1">
    <source>
        <dbReference type="SAM" id="MobiDB-lite"/>
    </source>
</evidence>
<accession>H2XZ26</accession>
<evidence type="ECO:0000313" key="3">
    <source>
        <dbReference type="Proteomes" id="UP000008144"/>
    </source>
</evidence>
<dbReference type="GeneTree" id="ENSGT00660000097278"/>
<protein>
    <submittedName>
        <fullName evidence="2">Uncharacterized protein</fullName>
    </submittedName>
</protein>
<dbReference type="HOGENOM" id="CLU_2048875_0_0_1"/>
<reference evidence="2" key="2">
    <citation type="journal article" date="2008" name="Genome Biol.">
        <title>Improved genome assembly and evidence-based global gene model set for the chordate Ciona intestinalis: new insight into intron and operon populations.</title>
        <authorList>
            <person name="Satou Y."/>
            <person name="Mineta K."/>
            <person name="Ogasawara M."/>
            <person name="Sasakura Y."/>
            <person name="Shoguchi E."/>
            <person name="Ueno K."/>
            <person name="Yamada L."/>
            <person name="Matsumoto J."/>
            <person name="Wasserscheid J."/>
            <person name="Dewar K."/>
            <person name="Wiley G.B."/>
            <person name="Macmil S.L."/>
            <person name="Roe B.A."/>
            <person name="Zeller R.W."/>
            <person name="Hastings K.E."/>
            <person name="Lemaire P."/>
            <person name="Lindquist E."/>
            <person name="Endo T."/>
            <person name="Hotta K."/>
            <person name="Inaba K."/>
        </authorList>
    </citation>
    <scope>NUCLEOTIDE SEQUENCE [LARGE SCALE GENOMIC DNA]</scope>
    <source>
        <strain evidence="2">wild type</strain>
    </source>
</reference>
<dbReference type="Proteomes" id="UP000008144">
    <property type="component" value="Chromosome 10"/>
</dbReference>
<reference evidence="3" key="1">
    <citation type="journal article" date="2002" name="Science">
        <title>The draft genome of Ciona intestinalis: insights into chordate and vertebrate origins.</title>
        <authorList>
            <person name="Dehal P."/>
            <person name="Satou Y."/>
            <person name="Campbell R.K."/>
            <person name="Chapman J."/>
            <person name="Degnan B."/>
            <person name="De Tomaso A."/>
            <person name="Davidson B."/>
            <person name="Di Gregorio A."/>
            <person name="Gelpke M."/>
            <person name="Goodstein D.M."/>
            <person name="Harafuji N."/>
            <person name="Hastings K.E."/>
            <person name="Ho I."/>
            <person name="Hotta K."/>
            <person name="Huang W."/>
            <person name="Kawashima T."/>
            <person name="Lemaire P."/>
            <person name="Martinez D."/>
            <person name="Meinertzhagen I.A."/>
            <person name="Necula S."/>
            <person name="Nonaka M."/>
            <person name="Putnam N."/>
            <person name="Rash S."/>
            <person name="Saiga H."/>
            <person name="Satake M."/>
            <person name="Terry A."/>
            <person name="Yamada L."/>
            <person name="Wang H.G."/>
            <person name="Awazu S."/>
            <person name="Azumi K."/>
            <person name="Boore J."/>
            <person name="Branno M."/>
            <person name="Chin-Bow S."/>
            <person name="DeSantis R."/>
            <person name="Doyle S."/>
            <person name="Francino P."/>
            <person name="Keys D.N."/>
            <person name="Haga S."/>
            <person name="Hayashi H."/>
            <person name="Hino K."/>
            <person name="Imai K.S."/>
            <person name="Inaba K."/>
            <person name="Kano S."/>
            <person name="Kobayashi K."/>
            <person name="Kobayashi M."/>
            <person name="Lee B.I."/>
            <person name="Makabe K.W."/>
            <person name="Manohar C."/>
            <person name="Matassi G."/>
            <person name="Medina M."/>
            <person name="Mochizuki Y."/>
            <person name="Mount S."/>
            <person name="Morishita T."/>
            <person name="Miura S."/>
            <person name="Nakayama A."/>
            <person name="Nishizaka S."/>
            <person name="Nomoto H."/>
            <person name="Ohta F."/>
            <person name="Oishi K."/>
            <person name="Rigoutsos I."/>
            <person name="Sano M."/>
            <person name="Sasaki A."/>
            <person name="Sasakura Y."/>
            <person name="Shoguchi E."/>
            <person name="Shin-i T."/>
            <person name="Spagnuolo A."/>
            <person name="Stainier D."/>
            <person name="Suzuki M.M."/>
            <person name="Tassy O."/>
            <person name="Takatori N."/>
            <person name="Tokuoka M."/>
            <person name="Yagi K."/>
            <person name="Yoshizaki F."/>
            <person name="Wada S."/>
            <person name="Zhang C."/>
            <person name="Hyatt P.D."/>
            <person name="Larimer F."/>
            <person name="Detter C."/>
            <person name="Doggett N."/>
            <person name="Glavina T."/>
            <person name="Hawkins T."/>
            <person name="Richardson P."/>
            <person name="Lucas S."/>
            <person name="Kohara Y."/>
            <person name="Levine M."/>
            <person name="Satoh N."/>
            <person name="Rokhsar D.S."/>
        </authorList>
    </citation>
    <scope>NUCLEOTIDE SEQUENCE [LARGE SCALE GENOMIC DNA]</scope>
</reference>
<dbReference type="EMBL" id="EAAA01000441">
    <property type="status" value="NOT_ANNOTATED_CDS"/>
    <property type="molecule type" value="Genomic_DNA"/>
</dbReference>
<reference evidence="2" key="4">
    <citation type="submission" date="2025-09" db="UniProtKB">
        <authorList>
            <consortium name="Ensembl"/>
        </authorList>
    </citation>
    <scope>IDENTIFICATION</scope>
</reference>